<evidence type="ECO:0000259" key="4">
    <source>
        <dbReference type="SMART" id="SM00102"/>
    </source>
</evidence>
<feature type="region of interest" description="Disordered" evidence="3">
    <location>
        <begin position="1"/>
        <end position="105"/>
    </location>
</feature>
<dbReference type="Pfam" id="PF00241">
    <property type="entry name" value="Cofilin_ADF"/>
    <property type="match status" value="1"/>
</dbReference>
<feature type="compositionally biased region" description="Low complexity" evidence="3">
    <location>
        <begin position="10"/>
        <end position="25"/>
    </location>
</feature>
<accession>A0A4S4DCX6</accession>
<dbReference type="InterPro" id="IPR029006">
    <property type="entry name" value="ADF-H/Gelsolin-like_dom_sf"/>
</dbReference>
<dbReference type="GO" id="GO:0030042">
    <property type="term" value="P:actin filament depolymerization"/>
    <property type="evidence" value="ECO:0007669"/>
    <property type="project" value="InterPro"/>
</dbReference>
<dbReference type="SUPFAM" id="SSF55753">
    <property type="entry name" value="Actin depolymerizing proteins"/>
    <property type="match status" value="1"/>
</dbReference>
<reference evidence="5 6" key="1">
    <citation type="journal article" date="2018" name="Proc. Natl. Acad. Sci. U.S.A.">
        <title>Draft genome sequence of Camellia sinensis var. sinensis provides insights into the evolution of the tea genome and tea quality.</title>
        <authorList>
            <person name="Wei C."/>
            <person name="Yang H."/>
            <person name="Wang S."/>
            <person name="Zhao J."/>
            <person name="Liu C."/>
            <person name="Gao L."/>
            <person name="Xia E."/>
            <person name="Lu Y."/>
            <person name="Tai Y."/>
            <person name="She G."/>
            <person name="Sun J."/>
            <person name="Cao H."/>
            <person name="Tong W."/>
            <person name="Gao Q."/>
            <person name="Li Y."/>
            <person name="Deng W."/>
            <person name="Jiang X."/>
            <person name="Wang W."/>
            <person name="Chen Q."/>
            <person name="Zhang S."/>
            <person name="Li H."/>
            <person name="Wu J."/>
            <person name="Wang P."/>
            <person name="Li P."/>
            <person name="Shi C."/>
            <person name="Zheng F."/>
            <person name="Jian J."/>
            <person name="Huang B."/>
            <person name="Shan D."/>
            <person name="Shi M."/>
            <person name="Fang C."/>
            <person name="Yue Y."/>
            <person name="Li F."/>
            <person name="Li D."/>
            <person name="Wei S."/>
            <person name="Han B."/>
            <person name="Jiang C."/>
            <person name="Yin Y."/>
            <person name="Xia T."/>
            <person name="Zhang Z."/>
            <person name="Bennetzen J.L."/>
            <person name="Zhao S."/>
            <person name="Wan X."/>
        </authorList>
    </citation>
    <scope>NUCLEOTIDE SEQUENCE [LARGE SCALE GENOMIC DNA]</scope>
    <source>
        <strain evidence="6">cv. Shuchazao</strain>
        <tissue evidence="5">Leaf</tissue>
    </source>
</reference>
<gene>
    <name evidence="5" type="ORF">TEA_019691</name>
</gene>
<dbReference type="InterPro" id="IPR002108">
    <property type="entry name" value="ADF-H"/>
</dbReference>
<sequence length="227" mass="24834">MVRPRPVVQDPLADLPTDADAAPTHAMPPPKPKRVKKAQPKAKVTDAEVDDALPISQLAGSKKSTSASTKRSAEAQPLGPTQSKKPRSSSATTSASKKPDVPWAPELTLEDRPIMASESADDINVGVALSTALLLPNDLERNAKLSEYENYALMLQHCVHAIQHAHSFSMQSFENRQRAPDTSRIRSKMLYASSKDEFKRELDGIQVELQATDPSEMNFDIIKARAL</sequence>
<dbReference type="STRING" id="542762.A0A4S4DCX6"/>
<dbReference type="InterPro" id="IPR017904">
    <property type="entry name" value="ADF/Cofilin"/>
</dbReference>
<dbReference type="PANTHER" id="PTHR11913">
    <property type="entry name" value="COFILIN-RELATED"/>
    <property type="match status" value="1"/>
</dbReference>
<feature type="compositionally biased region" description="Low complexity" evidence="3">
    <location>
        <begin position="61"/>
        <end position="70"/>
    </location>
</feature>
<dbReference type="EMBL" id="SDRB02011686">
    <property type="protein sequence ID" value="THG00415.1"/>
    <property type="molecule type" value="Genomic_DNA"/>
</dbReference>
<evidence type="ECO:0000256" key="1">
    <source>
        <dbReference type="ARBA" id="ARBA00006844"/>
    </source>
</evidence>
<dbReference type="GO" id="GO:0015629">
    <property type="term" value="C:actin cytoskeleton"/>
    <property type="evidence" value="ECO:0007669"/>
    <property type="project" value="InterPro"/>
</dbReference>
<evidence type="ECO:0000313" key="5">
    <source>
        <dbReference type="EMBL" id="THG00415.1"/>
    </source>
</evidence>
<protein>
    <recommendedName>
        <fullName evidence="4">ADF-H domain-containing protein</fullName>
    </recommendedName>
</protein>
<proteinExistence type="inferred from homology"/>
<organism evidence="5 6">
    <name type="scientific">Camellia sinensis var. sinensis</name>
    <name type="common">China tea</name>
    <dbReference type="NCBI Taxonomy" id="542762"/>
    <lineage>
        <taxon>Eukaryota</taxon>
        <taxon>Viridiplantae</taxon>
        <taxon>Streptophyta</taxon>
        <taxon>Embryophyta</taxon>
        <taxon>Tracheophyta</taxon>
        <taxon>Spermatophyta</taxon>
        <taxon>Magnoliopsida</taxon>
        <taxon>eudicotyledons</taxon>
        <taxon>Gunneridae</taxon>
        <taxon>Pentapetalae</taxon>
        <taxon>asterids</taxon>
        <taxon>Ericales</taxon>
        <taxon>Theaceae</taxon>
        <taxon>Camellia</taxon>
    </lineage>
</organism>
<name>A0A4S4DCX6_CAMSN</name>
<evidence type="ECO:0000313" key="6">
    <source>
        <dbReference type="Proteomes" id="UP000306102"/>
    </source>
</evidence>
<feature type="domain" description="ADF-H" evidence="4">
    <location>
        <begin position="105"/>
        <end position="227"/>
    </location>
</feature>
<dbReference type="GO" id="GO:0003779">
    <property type="term" value="F:actin binding"/>
    <property type="evidence" value="ECO:0007669"/>
    <property type="project" value="UniProtKB-KW"/>
</dbReference>
<dbReference type="Proteomes" id="UP000306102">
    <property type="component" value="Unassembled WGS sequence"/>
</dbReference>
<feature type="compositionally biased region" description="Basic residues" evidence="3">
    <location>
        <begin position="31"/>
        <end position="40"/>
    </location>
</feature>
<dbReference type="AlphaFoldDB" id="A0A4S4DCX6"/>
<dbReference type="Gene3D" id="3.40.20.10">
    <property type="entry name" value="Severin"/>
    <property type="match status" value="1"/>
</dbReference>
<evidence type="ECO:0000256" key="2">
    <source>
        <dbReference type="ARBA" id="ARBA00023203"/>
    </source>
</evidence>
<comment type="similarity">
    <text evidence="1">Belongs to the actin-binding proteins ADF family.</text>
</comment>
<keyword evidence="2" id="KW-0009">Actin-binding</keyword>
<keyword evidence="6" id="KW-1185">Reference proteome</keyword>
<evidence type="ECO:0000256" key="3">
    <source>
        <dbReference type="SAM" id="MobiDB-lite"/>
    </source>
</evidence>
<dbReference type="SMART" id="SM00102">
    <property type="entry name" value="ADF"/>
    <property type="match status" value="1"/>
</dbReference>
<comment type="caution">
    <text evidence="5">The sequence shown here is derived from an EMBL/GenBank/DDBJ whole genome shotgun (WGS) entry which is preliminary data.</text>
</comment>